<proteinExistence type="predicted"/>
<accession>A0A2J6Q8F9</accession>
<protein>
    <submittedName>
        <fullName evidence="1">Uncharacterized protein</fullName>
    </submittedName>
</protein>
<dbReference type="Proteomes" id="UP000235672">
    <property type="component" value="Unassembled WGS sequence"/>
</dbReference>
<dbReference type="AlphaFoldDB" id="A0A2J6Q8F9"/>
<reference evidence="1 2" key="1">
    <citation type="submission" date="2016-05" db="EMBL/GenBank/DDBJ databases">
        <title>A degradative enzymes factory behind the ericoid mycorrhizal symbiosis.</title>
        <authorList>
            <consortium name="DOE Joint Genome Institute"/>
            <person name="Martino E."/>
            <person name="Morin E."/>
            <person name="Grelet G."/>
            <person name="Kuo A."/>
            <person name="Kohler A."/>
            <person name="Daghino S."/>
            <person name="Barry K."/>
            <person name="Choi C."/>
            <person name="Cichocki N."/>
            <person name="Clum A."/>
            <person name="Copeland A."/>
            <person name="Hainaut M."/>
            <person name="Haridas S."/>
            <person name="Labutti K."/>
            <person name="Lindquist E."/>
            <person name="Lipzen A."/>
            <person name="Khouja H.-R."/>
            <person name="Murat C."/>
            <person name="Ohm R."/>
            <person name="Olson A."/>
            <person name="Spatafora J."/>
            <person name="Veneault-Fourrey C."/>
            <person name="Henrissat B."/>
            <person name="Grigoriev I."/>
            <person name="Martin F."/>
            <person name="Perotto S."/>
        </authorList>
    </citation>
    <scope>NUCLEOTIDE SEQUENCE [LARGE SCALE GENOMIC DNA]</scope>
    <source>
        <strain evidence="1 2">UAMH 7357</strain>
    </source>
</reference>
<dbReference type="OrthoDB" id="3558968at2759"/>
<keyword evidence="2" id="KW-1185">Reference proteome</keyword>
<sequence>MAPPTRNNPFRTPSPEPLANCEATTRRKCKFFDTLAPNGGTKSLRSIAKDYHIVESIARYWKKQYASLGVEAKRRTRPRSFILGYKSKITKATCKMLYSPSRNPVRKQPYEAQIEYHKLPVKKR</sequence>
<dbReference type="EMBL" id="KZ613477">
    <property type="protein sequence ID" value="PMD22541.1"/>
    <property type="molecule type" value="Genomic_DNA"/>
</dbReference>
<name>A0A2J6Q8F9_9HELO</name>
<organism evidence="1 2">
    <name type="scientific">Hyaloscypha hepaticicola</name>
    <dbReference type="NCBI Taxonomy" id="2082293"/>
    <lineage>
        <taxon>Eukaryota</taxon>
        <taxon>Fungi</taxon>
        <taxon>Dikarya</taxon>
        <taxon>Ascomycota</taxon>
        <taxon>Pezizomycotina</taxon>
        <taxon>Leotiomycetes</taxon>
        <taxon>Helotiales</taxon>
        <taxon>Hyaloscyphaceae</taxon>
        <taxon>Hyaloscypha</taxon>
    </lineage>
</organism>
<gene>
    <name evidence="1" type="ORF">NA56DRAFT_644746</name>
</gene>
<evidence type="ECO:0000313" key="2">
    <source>
        <dbReference type="Proteomes" id="UP000235672"/>
    </source>
</evidence>
<evidence type="ECO:0000313" key="1">
    <source>
        <dbReference type="EMBL" id="PMD22541.1"/>
    </source>
</evidence>